<organism evidence="2 3">
    <name type="scientific">Sphaerotilus hippei</name>
    <dbReference type="NCBI Taxonomy" id="744406"/>
    <lineage>
        <taxon>Bacteria</taxon>
        <taxon>Pseudomonadati</taxon>
        <taxon>Pseudomonadota</taxon>
        <taxon>Betaproteobacteria</taxon>
        <taxon>Burkholderiales</taxon>
        <taxon>Sphaerotilaceae</taxon>
        <taxon>Sphaerotilus</taxon>
    </lineage>
</organism>
<feature type="transmembrane region" description="Helical" evidence="1">
    <location>
        <begin position="42"/>
        <end position="60"/>
    </location>
</feature>
<evidence type="ECO:0008006" key="4">
    <source>
        <dbReference type="Google" id="ProtNLM"/>
    </source>
</evidence>
<name>A0A318H575_9BURK</name>
<dbReference type="AlphaFoldDB" id="A0A318H575"/>
<dbReference type="OrthoDB" id="9811610at2"/>
<protein>
    <recommendedName>
        <fullName evidence="4">DUF2905 family protein</fullName>
    </recommendedName>
</protein>
<evidence type="ECO:0000256" key="1">
    <source>
        <dbReference type="SAM" id="Phobius"/>
    </source>
</evidence>
<accession>A0A318H575</accession>
<reference evidence="2 3" key="1">
    <citation type="submission" date="2018-05" db="EMBL/GenBank/DDBJ databases">
        <title>Genomic Encyclopedia of Type Strains, Phase IV (KMG-IV): sequencing the most valuable type-strain genomes for metagenomic binning, comparative biology and taxonomic classification.</title>
        <authorList>
            <person name="Goeker M."/>
        </authorList>
    </citation>
    <scope>NUCLEOTIDE SEQUENCE [LARGE SCALE GENOMIC DNA]</scope>
    <source>
        <strain evidence="2 3">DSM 566</strain>
    </source>
</reference>
<keyword evidence="1" id="KW-1133">Transmembrane helix</keyword>
<gene>
    <name evidence="2" type="ORF">C7444_10114</name>
</gene>
<comment type="caution">
    <text evidence="2">The sequence shown here is derived from an EMBL/GenBank/DDBJ whole genome shotgun (WGS) entry which is preliminary data.</text>
</comment>
<evidence type="ECO:0000313" key="2">
    <source>
        <dbReference type="EMBL" id="PXW99186.1"/>
    </source>
</evidence>
<dbReference type="RefSeq" id="WP_110398790.1">
    <property type="nucleotide sequence ID" value="NZ_QJJS01000001.1"/>
</dbReference>
<keyword evidence="1" id="KW-0472">Membrane</keyword>
<sequence length="63" mass="7287">MRWLIVFTFAFIVFNGLREVLAKLGLGRVPGDFSFRFAGREWFFPFGSSVLISLLTMVVARWL</sequence>
<dbReference type="Pfam" id="PF11146">
    <property type="entry name" value="DUF2905"/>
    <property type="match status" value="1"/>
</dbReference>
<dbReference type="EMBL" id="QJJS01000001">
    <property type="protein sequence ID" value="PXW99186.1"/>
    <property type="molecule type" value="Genomic_DNA"/>
</dbReference>
<dbReference type="Proteomes" id="UP000247811">
    <property type="component" value="Unassembled WGS sequence"/>
</dbReference>
<proteinExistence type="predicted"/>
<keyword evidence="1" id="KW-0812">Transmembrane</keyword>
<dbReference type="InterPro" id="IPR021320">
    <property type="entry name" value="DUF2905"/>
</dbReference>
<keyword evidence="3" id="KW-1185">Reference proteome</keyword>
<evidence type="ECO:0000313" key="3">
    <source>
        <dbReference type="Proteomes" id="UP000247811"/>
    </source>
</evidence>